<protein>
    <recommendedName>
        <fullName evidence="2">F-box domain-containing protein</fullName>
    </recommendedName>
</protein>
<accession>A0A383VH19</accession>
<evidence type="ECO:0000259" key="2">
    <source>
        <dbReference type="Pfam" id="PF12937"/>
    </source>
</evidence>
<dbReference type="EMBL" id="FNXT01000363">
    <property type="protein sequence ID" value="SZX64042.1"/>
    <property type="molecule type" value="Genomic_DNA"/>
</dbReference>
<reference evidence="3 4" key="1">
    <citation type="submission" date="2016-10" db="EMBL/GenBank/DDBJ databases">
        <authorList>
            <person name="Cai Z."/>
        </authorList>
    </citation>
    <scope>NUCLEOTIDE SEQUENCE [LARGE SCALE GENOMIC DNA]</scope>
</reference>
<evidence type="ECO:0000313" key="4">
    <source>
        <dbReference type="Proteomes" id="UP000256970"/>
    </source>
</evidence>
<evidence type="ECO:0000256" key="1">
    <source>
        <dbReference type="ARBA" id="ARBA00004430"/>
    </source>
</evidence>
<sequence>MASAPPSLDMGPLQSSIPGEVLVQILRWLDACDRIWRCARVCRALLAAAGAATSELDVKVFYQQQADAVVPWLARHGSSSLTQLRLQGWDGYGPADCCCSRPALCLPWRSLCQLRSLRLSSLNLVEANSSNNKGVAASSSGGSSQLSACRQLTHLQLEDCGDAGLGDSLRYLTALTALRVLQLQLAEPTCPVCIHGGCGPMSSAALGDTLAHLSQLTELELQAF</sequence>
<name>A0A383VH19_TETOB</name>
<dbReference type="Proteomes" id="UP000256970">
    <property type="component" value="Unassembled WGS sequence"/>
</dbReference>
<gene>
    <name evidence="3" type="ORF">BQ4739_LOCUS4572</name>
</gene>
<dbReference type="InterPro" id="IPR032675">
    <property type="entry name" value="LRR_dom_sf"/>
</dbReference>
<feature type="domain" description="F-box" evidence="2">
    <location>
        <begin position="16"/>
        <end position="47"/>
    </location>
</feature>
<proteinExistence type="predicted"/>
<dbReference type="AlphaFoldDB" id="A0A383VH19"/>
<comment type="subcellular location">
    <subcellularLocation>
        <location evidence="1">Cytoplasm</location>
        <location evidence="1">Cytoskeleton</location>
        <location evidence="1">Cilium axoneme</location>
    </subcellularLocation>
</comment>
<evidence type="ECO:0000313" key="3">
    <source>
        <dbReference type="EMBL" id="SZX64042.1"/>
    </source>
</evidence>
<keyword evidence="4" id="KW-1185">Reference proteome</keyword>
<dbReference type="SUPFAM" id="SSF52047">
    <property type="entry name" value="RNI-like"/>
    <property type="match status" value="1"/>
</dbReference>
<dbReference type="GO" id="GO:0005930">
    <property type="term" value="C:axoneme"/>
    <property type="evidence" value="ECO:0007669"/>
    <property type="project" value="UniProtKB-SubCell"/>
</dbReference>
<dbReference type="SUPFAM" id="SSF81383">
    <property type="entry name" value="F-box domain"/>
    <property type="match status" value="1"/>
</dbReference>
<dbReference type="Gene3D" id="3.80.10.10">
    <property type="entry name" value="Ribonuclease Inhibitor"/>
    <property type="match status" value="1"/>
</dbReference>
<dbReference type="InterPro" id="IPR036047">
    <property type="entry name" value="F-box-like_dom_sf"/>
</dbReference>
<dbReference type="Pfam" id="PF12937">
    <property type="entry name" value="F-box-like"/>
    <property type="match status" value="1"/>
</dbReference>
<dbReference type="InterPro" id="IPR001810">
    <property type="entry name" value="F-box_dom"/>
</dbReference>
<organism evidence="3 4">
    <name type="scientific">Tetradesmus obliquus</name>
    <name type="common">Green alga</name>
    <name type="synonym">Acutodesmus obliquus</name>
    <dbReference type="NCBI Taxonomy" id="3088"/>
    <lineage>
        <taxon>Eukaryota</taxon>
        <taxon>Viridiplantae</taxon>
        <taxon>Chlorophyta</taxon>
        <taxon>core chlorophytes</taxon>
        <taxon>Chlorophyceae</taxon>
        <taxon>CS clade</taxon>
        <taxon>Sphaeropleales</taxon>
        <taxon>Scenedesmaceae</taxon>
        <taxon>Tetradesmus</taxon>
    </lineage>
</organism>